<dbReference type="Pfam" id="PF03810">
    <property type="entry name" value="IBN_N"/>
    <property type="match status" value="1"/>
</dbReference>
<name>A0A061AMX6_CYBFA</name>
<evidence type="ECO:0000256" key="1">
    <source>
        <dbReference type="ARBA" id="ARBA00004123"/>
    </source>
</evidence>
<dbReference type="SUPFAM" id="SSF48371">
    <property type="entry name" value="ARM repeat"/>
    <property type="match status" value="1"/>
</dbReference>
<dbReference type="SMART" id="SM00913">
    <property type="entry name" value="IBN_N"/>
    <property type="match status" value="1"/>
</dbReference>
<evidence type="ECO:0000259" key="5">
    <source>
        <dbReference type="PROSITE" id="PS50166"/>
    </source>
</evidence>
<evidence type="ECO:0000256" key="4">
    <source>
        <dbReference type="ARBA" id="ARBA00023242"/>
    </source>
</evidence>
<keyword evidence="4" id="KW-0539">Nucleus</keyword>
<gene>
    <name evidence="6" type="ORF">CYFA0S_02e09186g</name>
</gene>
<proteinExistence type="inferred from homology"/>
<dbReference type="PROSITE" id="PS50166">
    <property type="entry name" value="IMPORTIN_B_NT"/>
    <property type="match status" value="1"/>
</dbReference>
<dbReference type="AlphaFoldDB" id="A0A061AMX6"/>
<reference evidence="6" key="1">
    <citation type="journal article" date="2014" name="Genome Announc.">
        <title>Genome sequence of the yeast Cyberlindnera fabianii (Hansenula fabianii).</title>
        <authorList>
            <person name="Freel K.C."/>
            <person name="Sarilar V."/>
            <person name="Neuveglise C."/>
            <person name="Devillers H."/>
            <person name="Friedrich A."/>
            <person name="Schacherer J."/>
        </authorList>
    </citation>
    <scope>NUCLEOTIDE SEQUENCE</scope>
    <source>
        <strain evidence="6">YJS4271</strain>
    </source>
</reference>
<dbReference type="GO" id="GO:0006606">
    <property type="term" value="P:protein import into nucleus"/>
    <property type="evidence" value="ECO:0007669"/>
    <property type="project" value="TreeGrafter"/>
</dbReference>
<sequence>MSLDLLSLTDCLTQANSSERNSHQKLAENQLKEWERQPGFHQLLQTVYTDLSLPLQTRWLAIISFKNGVERYWRASKVNAISKEEKSAIRQHLFDLIDEPNKQLAIQNAQAISRVCRFDFPQEWPTMLDDIERILQQSLVENNNVKIHNMLIILNQVIKNLAMAKIGRTRPALQSKAPIITPLIIKIYTNFFNEWIENLDFGIVEIGYLSLKVMRRLITEVYDSPQQSPELTEFLSLSVRHFELLITGYEKYSPNDILEKYIKCYAKIYNLIVKSNPTSLVLLPCSKEILFLLLKIIQEKAQTVYNNDGDNDADGVWEFLAIKSLLIFKNLINFLFKKGAVLTLKSKSSKADVENAINLLTTQFFSEDLIKSLTDLLINYYIKLKPSDLESWANEPEEWANDEANQNFEFQIRQCAENFFQDLMVNFKDLLVPYVLNKVQNEMSNYNEVSVQNILVKDSVFSIFQLSANSIHEIIDFNDLCTRIFFPEALKNDMSEQRIIKRRVCLLINEWVGLSVITPATYQNIYNLLLNFLDPSNPISDTVVKLTAIQALKTIITDWDFKKDDFKPFIKDFTHHLLSLTTTMELTESKLFLLNTISDLIARTNPHISVNELDQLLNIVPKFWDDSNNSNELILKNSLLRILKNLVISLNTNSHTTWPIALPLIRVCCSPESEYHSLLSEDGYELWLAILQYYPASQQLDISNSLIQDLNDFYLHALMNQTEVLPLIIEIWRSYNILIPGLFIEDGTKEFVLGVFSTFAKYLPQMRDDALDILISYLEIALLENYNSAENFKKLLSLMMESRLLPTIIEMVMDDDQAHLTIAKLLLVLARIAYFMPGDLIEVFRYLFPGDSETSAALKKCITVWYARMDATVGNPRNRKIHVLGLTALLKTGNPVFFEDLSALVSLWISSLEEVNESANSGDCETYHSNYLYEFQFNDDLTVKENGEYVRFQELFKTRDPVHNLLIKQFINSTLNEVEQSIGQQTWAQLVSQLDHNLIENFQYFLRLPTNS</sequence>
<evidence type="ECO:0000256" key="2">
    <source>
        <dbReference type="ARBA" id="ARBA00007991"/>
    </source>
</evidence>
<dbReference type="PANTHER" id="PTHR10997">
    <property type="entry name" value="IMPORTIN-7, 8, 11"/>
    <property type="match status" value="1"/>
</dbReference>
<comment type="similarity">
    <text evidence="2">Belongs to the importin beta family.</text>
</comment>
<dbReference type="Pfam" id="PF25758">
    <property type="entry name" value="TPR_IPO11"/>
    <property type="match status" value="1"/>
</dbReference>
<dbReference type="InterPro" id="IPR001494">
    <property type="entry name" value="Importin-beta_N"/>
</dbReference>
<protein>
    <submittedName>
        <fullName evidence="6">CYFA0S02e09186g1_1</fullName>
    </submittedName>
</protein>
<dbReference type="EMBL" id="LK052887">
    <property type="protein sequence ID" value="CDR38945.1"/>
    <property type="molecule type" value="Genomic_DNA"/>
</dbReference>
<dbReference type="PANTHER" id="PTHR10997:SF7">
    <property type="entry name" value="IMPORTIN-11"/>
    <property type="match status" value="1"/>
</dbReference>
<comment type="subcellular location">
    <subcellularLocation>
        <location evidence="1">Nucleus</location>
    </subcellularLocation>
</comment>
<dbReference type="GO" id="GO:0005829">
    <property type="term" value="C:cytosol"/>
    <property type="evidence" value="ECO:0007669"/>
    <property type="project" value="TreeGrafter"/>
</dbReference>
<evidence type="ECO:0000256" key="3">
    <source>
        <dbReference type="ARBA" id="ARBA00022448"/>
    </source>
</evidence>
<dbReference type="Gene3D" id="1.25.10.10">
    <property type="entry name" value="Leucine-rich Repeat Variant"/>
    <property type="match status" value="1"/>
</dbReference>
<dbReference type="PhylomeDB" id="A0A061AMX6"/>
<feature type="domain" description="Importin N-terminal" evidence="5">
    <location>
        <begin position="27"/>
        <end position="99"/>
    </location>
</feature>
<dbReference type="VEuPathDB" id="FungiDB:BON22_3403"/>
<dbReference type="InterPro" id="IPR058669">
    <property type="entry name" value="TPR_IPO7/11-like"/>
</dbReference>
<organism evidence="6">
    <name type="scientific">Cyberlindnera fabianii</name>
    <name type="common">Yeast</name>
    <name type="synonym">Hansenula fabianii</name>
    <dbReference type="NCBI Taxonomy" id="36022"/>
    <lineage>
        <taxon>Eukaryota</taxon>
        <taxon>Fungi</taxon>
        <taxon>Dikarya</taxon>
        <taxon>Ascomycota</taxon>
        <taxon>Saccharomycotina</taxon>
        <taxon>Saccharomycetes</taxon>
        <taxon>Phaffomycetales</taxon>
        <taxon>Phaffomycetaceae</taxon>
        <taxon>Cyberlindnera</taxon>
    </lineage>
</organism>
<dbReference type="InterPro" id="IPR011989">
    <property type="entry name" value="ARM-like"/>
</dbReference>
<dbReference type="OrthoDB" id="361693at2759"/>
<evidence type="ECO:0000313" key="6">
    <source>
        <dbReference type="EMBL" id="CDR38945.1"/>
    </source>
</evidence>
<keyword evidence="3" id="KW-0813">Transport</keyword>
<accession>A0A061AMX6</accession>
<dbReference type="InterPro" id="IPR016024">
    <property type="entry name" value="ARM-type_fold"/>
</dbReference>
<dbReference type="GO" id="GO:0031267">
    <property type="term" value="F:small GTPase binding"/>
    <property type="evidence" value="ECO:0007669"/>
    <property type="project" value="InterPro"/>
</dbReference>
<dbReference type="GO" id="GO:0005635">
    <property type="term" value="C:nuclear envelope"/>
    <property type="evidence" value="ECO:0007669"/>
    <property type="project" value="TreeGrafter"/>
</dbReference>